<keyword evidence="3" id="KW-1185">Reference proteome</keyword>
<reference evidence="2 3" key="1">
    <citation type="submission" date="2020-08" db="EMBL/GenBank/DDBJ databases">
        <title>Genomic Encyclopedia of Archaeal and Bacterial Type Strains, Phase II (KMG-II): from individual species to whole genera.</title>
        <authorList>
            <person name="Goeker M."/>
        </authorList>
    </citation>
    <scope>NUCLEOTIDE SEQUENCE [LARGE SCALE GENOMIC DNA]</scope>
    <source>
        <strain evidence="2 3">DSM 43850</strain>
    </source>
</reference>
<dbReference type="Proteomes" id="UP000517916">
    <property type="component" value="Unassembled WGS sequence"/>
</dbReference>
<dbReference type="EMBL" id="JACJID010000009">
    <property type="protein sequence ID" value="MBA8931638.1"/>
    <property type="molecule type" value="Genomic_DNA"/>
</dbReference>
<sequence>MTDTPEAAQDTGSFGRDLALYTAARVGLLAVITAVLALAHVPLLIALAVGLVLAMPLAMVLFRGLSARLSAGLRVRREQRLRMRAELRGEGGQHPA</sequence>
<organism evidence="2 3">
    <name type="scientific">Kutzneria viridogrisea</name>
    <dbReference type="NCBI Taxonomy" id="47990"/>
    <lineage>
        <taxon>Bacteria</taxon>
        <taxon>Bacillati</taxon>
        <taxon>Actinomycetota</taxon>
        <taxon>Actinomycetes</taxon>
        <taxon>Pseudonocardiales</taxon>
        <taxon>Pseudonocardiaceae</taxon>
        <taxon>Kutzneria</taxon>
    </lineage>
</organism>
<evidence type="ECO:0000313" key="3">
    <source>
        <dbReference type="Proteomes" id="UP000517916"/>
    </source>
</evidence>
<keyword evidence="1" id="KW-1133">Transmembrane helix</keyword>
<keyword evidence="1" id="KW-0812">Transmembrane</keyword>
<proteinExistence type="predicted"/>
<dbReference type="RefSeq" id="WP_025361471.1">
    <property type="nucleotide sequence ID" value="NZ_BAAABQ010000052.1"/>
</dbReference>
<protein>
    <recommendedName>
        <fullName evidence="4">DUF4229 domain-containing protein</fullName>
    </recommendedName>
</protein>
<gene>
    <name evidence="2" type="ORF">BC739_008890</name>
</gene>
<comment type="caution">
    <text evidence="2">The sequence shown here is derived from an EMBL/GenBank/DDBJ whole genome shotgun (WGS) entry which is preliminary data.</text>
</comment>
<evidence type="ECO:0008006" key="4">
    <source>
        <dbReference type="Google" id="ProtNLM"/>
    </source>
</evidence>
<dbReference type="InterPro" id="IPR025323">
    <property type="entry name" value="DUF4229"/>
</dbReference>
<evidence type="ECO:0000313" key="2">
    <source>
        <dbReference type="EMBL" id="MBA8931638.1"/>
    </source>
</evidence>
<feature type="transmembrane region" description="Helical" evidence="1">
    <location>
        <begin position="45"/>
        <end position="66"/>
    </location>
</feature>
<name>A0ABR6BXM9_9PSEU</name>
<accession>A0ABR6BXM9</accession>
<dbReference type="Pfam" id="PF14012">
    <property type="entry name" value="DUF4229"/>
    <property type="match status" value="1"/>
</dbReference>
<keyword evidence="1" id="KW-0472">Membrane</keyword>
<evidence type="ECO:0000256" key="1">
    <source>
        <dbReference type="SAM" id="Phobius"/>
    </source>
</evidence>
<feature type="transmembrane region" description="Helical" evidence="1">
    <location>
        <begin position="18"/>
        <end position="39"/>
    </location>
</feature>